<dbReference type="RefSeq" id="WP_112352020.1">
    <property type="nucleotide sequence ID" value="NZ_LS483452.1"/>
</dbReference>
<name>A0A330LZ18_9GAMM</name>
<evidence type="ECO:0000313" key="3">
    <source>
        <dbReference type="Proteomes" id="UP000250123"/>
    </source>
</evidence>
<accession>A0A330LZ18</accession>
<dbReference type="Proteomes" id="UP000250123">
    <property type="component" value="Chromosome SHEWBE"/>
</dbReference>
<reference evidence="3" key="1">
    <citation type="submission" date="2018-06" db="EMBL/GenBank/DDBJ databases">
        <authorList>
            <person name="Cea G.-C."/>
            <person name="William W."/>
        </authorList>
    </citation>
    <scope>NUCLEOTIDE SEQUENCE [LARGE SCALE GENOMIC DNA]</scope>
    <source>
        <strain evidence="3">DB21MT-2</strain>
    </source>
</reference>
<feature type="region of interest" description="Disordered" evidence="1">
    <location>
        <begin position="1"/>
        <end position="25"/>
    </location>
</feature>
<dbReference type="AlphaFoldDB" id="A0A330LZ18"/>
<proteinExistence type="predicted"/>
<evidence type="ECO:0000313" key="2">
    <source>
        <dbReference type="EMBL" id="SQH75526.1"/>
    </source>
</evidence>
<dbReference type="EMBL" id="LS483452">
    <property type="protein sequence ID" value="SQH75526.1"/>
    <property type="molecule type" value="Genomic_DNA"/>
</dbReference>
<evidence type="ECO:0008006" key="4">
    <source>
        <dbReference type="Google" id="ProtNLM"/>
    </source>
</evidence>
<dbReference type="KEGG" id="sbk:SHEWBE_1560"/>
<organism evidence="2 3">
    <name type="scientific">Shewanella benthica</name>
    <dbReference type="NCBI Taxonomy" id="43661"/>
    <lineage>
        <taxon>Bacteria</taxon>
        <taxon>Pseudomonadati</taxon>
        <taxon>Pseudomonadota</taxon>
        <taxon>Gammaproteobacteria</taxon>
        <taxon>Alteromonadales</taxon>
        <taxon>Shewanellaceae</taxon>
        <taxon>Shewanella</taxon>
    </lineage>
</organism>
<sequence length="100" mass="11165">MTAFEQGNKQGRGRPKGSKNAKQILPKQLTDEAIQQLESKVKDGDTQAILFVLNRVYPTLKAITPEGSLDAQLLEIKIKEADEFEIRLEALEALANERSK</sequence>
<protein>
    <recommendedName>
        <fullName evidence="4">DUF5681 domain-containing protein</fullName>
    </recommendedName>
</protein>
<dbReference type="OrthoDB" id="4774002at2"/>
<gene>
    <name evidence="2" type="ORF">SHEWBE_1560</name>
</gene>
<evidence type="ECO:0000256" key="1">
    <source>
        <dbReference type="SAM" id="MobiDB-lite"/>
    </source>
</evidence>